<evidence type="ECO:0000313" key="1">
    <source>
        <dbReference type="EMBL" id="KAI9508619.1"/>
    </source>
</evidence>
<organism evidence="1 2">
    <name type="scientific">Russula earlei</name>
    <dbReference type="NCBI Taxonomy" id="71964"/>
    <lineage>
        <taxon>Eukaryota</taxon>
        <taxon>Fungi</taxon>
        <taxon>Dikarya</taxon>
        <taxon>Basidiomycota</taxon>
        <taxon>Agaricomycotina</taxon>
        <taxon>Agaricomycetes</taxon>
        <taxon>Russulales</taxon>
        <taxon>Russulaceae</taxon>
        <taxon>Russula</taxon>
    </lineage>
</organism>
<comment type="caution">
    <text evidence="1">The sequence shown here is derived from an EMBL/GenBank/DDBJ whole genome shotgun (WGS) entry which is preliminary data.</text>
</comment>
<dbReference type="EMBL" id="JAGFNK010000085">
    <property type="protein sequence ID" value="KAI9508619.1"/>
    <property type="molecule type" value="Genomic_DNA"/>
</dbReference>
<reference evidence="1" key="1">
    <citation type="submission" date="2021-03" db="EMBL/GenBank/DDBJ databases">
        <title>Evolutionary priming and transition to the ectomycorrhizal habit in an iconic lineage of mushroom-forming fungi: is preadaptation a requirement?</title>
        <authorList>
            <consortium name="DOE Joint Genome Institute"/>
            <person name="Looney B.P."/>
            <person name="Miyauchi S."/>
            <person name="Morin E."/>
            <person name="Drula E."/>
            <person name="Courty P.E."/>
            <person name="Chicoki N."/>
            <person name="Fauchery L."/>
            <person name="Kohler A."/>
            <person name="Kuo A."/>
            <person name="LaButti K."/>
            <person name="Pangilinan J."/>
            <person name="Lipzen A."/>
            <person name="Riley R."/>
            <person name="Andreopoulos W."/>
            <person name="He G."/>
            <person name="Johnson J."/>
            <person name="Barry K.W."/>
            <person name="Grigoriev I.V."/>
            <person name="Nagy L."/>
            <person name="Hibbett D."/>
            <person name="Henrissat B."/>
            <person name="Matheny P.B."/>
            <person name="Labbe J."/>
            <person name="Martin A.F."/>
        </authorList>
    </citation>
    <scope>NUCLEOTIDE SEQUENCE</scope>
    <source>
        <strain evidence="1">BPL698</strain>
    </source>
</reference>
<dbReference type="Proteomes" id="UP001207468">
    <property type="component" value="Unassembled WGS sequence"/>
</dbReference>
<name>A0ACC0UC01_9AGAM</name>
<sequence>MSGVVRNRAGAGAQPPRPPNAWILYRSDKLQQLPPPPLGHSKPTQAEVSKIISAHWRAETEEVRAEYEQRAEVAKAEHARLYPNYRFAPMKRAG</sequence>
<keyword evidence="2" id="KW-1185">Reference proteome</keyword>
<evidence type="ECO:0000313" key="2">
    <source>
        <dbReference type="Proteomes" id="UP001207468"/>
    </source>
</evidence>
<proteinExistence type="predicted"/>
<protein>
    <submittedName>
        <fullName evidence="1">High mobility group box domain-containing protein</fullName>
    </submittedName>
</protein>
<accession>A0ACC0UC01</accession>
<gene>
    <name evidence="1" type="ORF">F5148DRAFT_979527</name>
</gene>